<dbReference type="InterPro" id="IPR050693">
    <property type="entry name" value="Hsp70_NEF-Inhibitors"/>
</dbReference>
<reference evidence="1" key="1">
    <citation type="submission" date="2020-06" db="EMBL/GenBank/DDBJ databases">
        <authorList>
            <consortium name="Plant Systems Biology data submission"/>
        </authorList>
    </citation>
    <scope>NUCLEOTIDE SEQUENCE</scope>
    <source>
        <strain evidence="1">D6</strain>
    </source>
</reference>
<comment type="caution">
    <text evidence="1">The sequence shown here is derived from an EMBL/GenBank/DDBJ whole genome shotgun (WGS) entry which is preliminary data.</text>
</comment>
<dbReference type="PANTHER" id="PTHR19316">
    <property type="entry name" value="PROTEIN FOLDING REGULATOR"/>
    <property type="match status" value="1"/>
</dbReference>
<dbReference type="OrthoDB" id="448649at2759"/>
<name>A0A9N8DAY4_9STRA</name>
<dbReference type="PROSITE" id="PS51257">
    <property type="entry name" value="PROKAR_LIPOPROTEIN"/>
    <property type="match status" value="1"/>
</dbReference>
<dbReference type="InterPro" id="IPR011989">
    <property type="entry name" value="ARM-like"/>
</dbReference>
<dbReference type="PANTHER" id="PTHR19316:SF18">
    <property type="entry name" value="HSP70-BINDING PROTEIN 1"/>
    <property type="match status" value="1"/>
</dbReference>
<dbReference type="Gene3D" id="1.25.10.10">
    <property type="entry name" value="Leucine-rich Repeat Variant"/>
    <property type="match status" value="1"/>
</dbReference>
<sequence>MMKKKRSNSPKRRRTSKNGPTWMIFGLFAVIIFGCCLTTTPAKEIEATNEWTLLGENDTVAAGMHVRMDLTTGEKWVKTIDDDDNESETNTNVHVVGDAVAAVVDVQGQVSVMEQTNNDNNDRNDEEAAEPNYDYEMMHRTLSKLPPEEQDRIGGIPKLETKLTPEQRAAFEARMKQIWEQRQADLKQFQEDHLADLPQLLKDRIASIKTYLENPLQGLQELQLASETQPNEEEEDMVGDIVAVLQDLEYHLTDVDMARDFYTLGGWPVLSSLLADAVHESTIGSNSTQQQSLSDDDWNKVNLIQAHAAWAIGTTVKNTGEFSPYAIDQVEVPQANQVVKTTTLDLVLAQFVASSTAVLEYDEQSTENNDSDYFDTVMMKVHKTLYAVGAMLRGNRQAQTHFCADQGPALLANVLTSVADQVDASGGNKNTLKIAQRLLSLAQDIVMDVTLHSSTSEQVDQAIGNAFSDAQWCQTTLRFLPIPRLYETSLLTIQQLAPQCTAEDLDEEIRKERMDLLQATVTAVQQAQKQ</sequence>
<protein>
    <submittedName>
        <fullName evidence="1">Uncharacterized protein</fullName>
    </submittedName>
</protein>
<dbReference type="AlphaFoldDB" id="A0A9N8DAY4"/>
<keyword evidence="2" id="KW-1185">Reference proteome</keyword>
<dbReference type="Proteomes" id="UP001153069">
    <property type="component" value="Unassembled WGS sequence"/>
</dbReference>
<evidence type="ECO:0000313" key="1">
    <source>
        <dbReference type="EMBL" id="CAB9496384.1"/>
    </source>
</evidence>
<dbReference type="GO" id="GO:0005783">
    <property type="term" value="C:endoplasmic reticulum"/>
    <property type="evidence" value="ECO:0007669"/>
    <property type="project" value="TreeGrafter"/>
</dbReference>
<organism evidence="1 2">
    <name type="scientific">Seminavis robusta</name>
    <dbReference type="NCBI Taxonomy" id="568900"/>
    <lineage>
        <taxon>Eukaryota</taxon>
        <taxon>Sar</taxon>
        <taxon>Stramenopiles</taxon>
        <taxon>Ochrophyta</taxon>
        <taxon>Bacillariophyta</taxon>
        <taxon>Bacillariophyceae</taxon>
        <taxon>Bacillariophycidae</taxon>
        <taxon>Naviculales</taxon>
        <taxon>Naviculaceae</taxon>
        <taxon>Seminavis</taxon>
    </lineage>
</organism>
<evidence type="ECO:0000313" key="2">
    <source>
        <dbReference type="Proteomes" id="UP001153069"/>
    </source>
</evidence>
<gene>
    <name evidence="1" type="ORF">SEMRO_4_G003590.1</name>
</gene>
<proteinExistence type="predicted"/>
<dbReference type="EMBL" id="CAICTM010000004">
    <property type="protein sequence ID" value="CAB9496384.1"/>
    <property type="molecule type" value="Genomic_DNA"/>
</dbReference>
<dbReference type="GO" id="GO:0000774">
    <property type="term" value="F:adenyl-nucleotide exchange factor activity"/>
    <property type="evidence" value="ECO:0007669"/>
    <property type="project" value="TreeGrafter"/>
</dbReference>
<accession>A0A9N8DAY4</accession>